<feature type="transmembrane region" description="Helical" evidence="1">
    <location>
        <begin position="6"/>
        <end position="24"/>
    </location>
</feature>
<gene>
    <name evidence="2" type="ORF">SAMN02745146_3043</name>
</gene>
<dbReference type="AlphaFoldDB" id="A0A1M6J0C4"/>
<evidence type="ECO:0000313" key="2">
    <source>
        <dbReference type="EMBL" id="SHJ40158.1"/>
    </source>
</evidence>
<evidence type="ECO:0000313" key="3">
    <source>
        <dbReference type="Proteomes" id="UP000184418"/>
    </source>
</evidence>
<sequence>MLESLAHIATILGAVGLLLALLTWQGSRNSFHHAVITSCTTRFQKLSPKLGQLPLKTKTVQQYLELCNEELFYFESDFLPQPIIDEWLDGMLSFISLRRVSDESLFELPQAPPQLAPDLSPPLPAEQYLLLNNFPRLYYAFRLSPQAEKTILSVQRQHGPDAARAQMVLTVIDNLHYYKGQPFLKHLHRTRAEAW</sequence>
<evidence type="ECO:0000256" key="1">
    <source>
        <dbReference type="SAM" id="Phobius"/>
    </source>
</evidence>
<proteinExistence type="predicted"/>
<dbReference type="OrthoDB" id="1495370at2"/>
<dbReference type="RefSeq" id="WP_073110747.1">
    <property type="nucleotide sequence ID" value="NZ_FQYN01000006.1"/>
</dbReference>
<protein>
    <submittedName>
        <fullName evidence="2">Uncharacterized protein</fullName>
    </submittedName>
</protein>
<keyword evidence="1" id="KW-0472">Membrane</keyword>
<dbReference type="EMBL" id="FQYN01000006">
    <property type="protein sequence ID" value="SHJ40158.1"/>
    <property type="molecule type" value="Genomic_DNA"/>
</dbReference>
<keyword evidence="1" id="KW-1133">Transmembrane helix</keyword>
<organism evidence="2 3">
    <name type="scientific">Hymenobacter daecheongensis DSM 21074</name>
    <dbReference type="NCBI Taxonomy" id="1121955"/>
    <lineage>
        <taxon>Bacteria</taxon>
        <taxon>Pseudomonadati</taxon>
        <taxon>Bacteroidota</taxon>
        <taxon>Cytophagia</taxon>
        <taxon>Cytophagales</taxon>
        <taxon>Hymenobacteraceae</taxon>
        <taxon>Hymenobacter</taxon>
    </lineage>
</organism>
<dbReference type="STRING" id="1121955.SAMN02745146_3043"/>
<accession>A0A1M6J0C4</accession>
<dbReference type="Proteomes" id="UP000184418">
    <property type="component" value="Unassembled WGS sequence"/>
</dbReference>
<reference evidence="2 3" key="1">
    <citation type="submission" date="2016-11" db="EMBL/GenBank/DDBJ databases">
        <authorList>
            <person name="Jaros S."/>
            <person name="Januszkiewicz K."/>
            <person name="Wedrychowicz H."/>
        </authorList>
    </citation>
    <scope>NUCLEOTIDE SEQUENCE [LARGE SCALE GENOMIC DNA]</scope>
    <source>
        <strain evidence="2 3">DSM 21074</strain>
    </source>
</reference>
<keyword evidence="1" id="KW-0812">Transmembrane</keyword>
<keyword evidence="3" id="KW-1185">Reference proteome</keyword>
<name>A0A1M6J0C4_9BACT</name>